<sequence>MPPPDGKLERFFRAFGDLYFEDVEAFHGALQIEWDPPLRTWPATGSLGAFGSRASKGVREANPIWTGDGDDWRT</sequence>
<dbReference type="HOGENOM" id="CLU_2678697_0_0_2"/>
<evidence type="ECO:0000313" key="2">
    <source>
        <dbReference type="Proteomes" id="UP000000758"/>
    </source>
</evidence>
<dbReference type="EMBL" id="DP000238">
    <property type="protein sequence ID" value="ABK77655.1"/>
    <property type="molecule type" value="Genomic_DNA"/>
</dbReference>
<organism evidence="1 2">
    <name type="scientific">Cenarchaeum symbiosum (strain A)</name>
    <dbReference type="NCBI Taxonomy" id="414004"/>
    <lineage>
        <taxon>Archaea</taxon>
        <taxon>Nitrososphaerota</taxon>
        <taxon>Candidatus Cenarchaeales</taxon>
        <taxon>Candidatus Cenarchaeaceae</taxon>
        <taxon>Candidatus Cenarchaeum</taxon>
    </lineage>
</organism>
<protein>
    <submittedName>
        <fullName evidence="1">Uncharacterized protein</fullName>
    </submittedName>
</protein>
<proteinExistence type="predicted"/>
<gene>
    <name evidence="1" type="ordered locus">CENSYa_1023</name>
</gene>
<name>A0RWD8_CENSY</name>
<dbReference type="KEGG" id="csy:CENSYa_1023"/>
<keyword evidence="2" id="KW-1185">Reference proteome</keyword>
<dbReference type="EnsemblBacteria" id="ABK77655">
    <property type="protein sequence ID" value="ABK77655"/>
    <property type="gene ID" value="CENSYa_1023"/>
</dbReference>
<reference evidence="1 2" key="1">
    <citation type="journal article" date="2006" name="Proc. Natl. Acad. Sci. U.S.A.">
        <title>Genomic analysis of the uncultivated marine crenarchaeote Cenarchaeum symbiosum.</title>
        <authorList>
            <person name="Hallam S.J."/>
            <person name="Konstantinidis K.T."/>
            <person name="Putnam N."/>
            <person name="Schleper C."/>
            <person name="Watanabe Y."/>
            <person name="Sugahara J."/>
            <person name="Preston C."/>
            <person name="de la Torre J."/>
            <person name="Richardson P.M."/>
            <person name="DeLong E.F."/>
        </authorList>
    </citation>
    <scope>NUCLEOTIDE SEQUENCE [LARGE SCALE GENOMIC DNA]</scope>
    <source>
        <strain evidence="2">A</strain>
    </source>
</reference>
<evidence type="ECO:0000313" key="1">
    <source>
        <dbReference type="EMBL" id="ABK77655.1"/>
    </source>
</evidence>
<dbReference type="AlphaFoldDB" id="A0RWD8"/>
<accession>A0RWD8</accession>
<dbReference type="Proteomes" id="UP000000758">
    <property type="component" value="Chromosome"/>
</dbReference>
<dbReference type="STRING" id="414004.CENSYa_1023"/>